<keyword evidence="2" id="KW-0812">Transmembrane</keyword>
<sequence length="775" mass="81763">MTGGPTSLSDARATEPGARWPDHWPESWPDPASLPSAEPAPTVTDPFFSDDAPDRPTLGGPRPVLGWVAIAVAVLWVAALLWLARDSLSAMTPLALAQFGAALATVPALAGVVWLAALRTSTAEAQRFGATARAMRSEAVALENTVAVLGTTIEEQRTQMAEQVRLLTALGDAATARLADIAGTLSAEVQRVDAQTGALSATAGGAHERLDALLAALPRAAEETRSLTETIDQAGLVAYEHSAGLDAQVAALVARGRDAEAIAGGAAEKLAAYMQRMESTSHTAGARLEAVTSAAAGAVDALLDRTARAIDESRKAIAAQGDAMLAMVSTNQTALDHAARESAEALAERIGLIEVVIERIAARLDAQQGAGRQLFDSLDDAILRVDQRFVALHRDGGERTQQLAASVSALHASAEALARAMDAGHASAQHTISTTEHLLVALDAAAREMDETMPEAISRLESRVASTKQVITAAKPELLALVTAAESTHDAIEAVAQVVAEQRQTVESLTSRLHDGLARGRSQADEIGEAMGDASRQIDDMTEQAAPRLVEALLRVRETASAAADHAREAIARVIPEAADALESAGAAALSRAVESGVQGQVRQVAQVAEAAVAATNRAGERLQQQLDGIEATIALIDQRLEEARAAGEENERDSFARRASLLIESLNSASIDLTRTFAPEISDSAWAAYLKGDRGVFTRRAVRLLDGGEQRDVARLYDEDGAFREQVNRYIHDFEAMLRTILAQRDGSPLGVTLLSSDMGKLYVALAQAIERLR</sequence>
<reference evidence="3 4" key="1">
    <citation type="submission" date="2021-07" db="EMBL/GenBank/DDBJ databases">
        <title>Sphingomonas sp.</title>
        <authorList>
            <person name="Feng G."/>
            <person name="Li J."/>
            <person name="Pan M."/>
        </authorList>
    </citation>
    <scope>NUCLEOTIDE SEQUENCE [LARGE SCALE GENOMIC DNA]</scope>
    <source>
        <strain evidence="3 4">RRHST34</strain>
    </source>
</reference>
<comment type="caution">
    <text evidence="3">The sequence shown here is derived from an EMBL/GenBank/DDBJ whole genome shotgun (WGS) entry which is preliminary data.</text>
</comment>
<feature type="transmembrane region" description="Helical" evidence="2">
    <location>
        <begin position="64"/>
        <end position="84"/>
    </location>
</feature>
<keyword evidence="2" id="KW-1133">Transmembrane helix</keyword>
<keyword evidence="4" id="KW-1185">Reference proteome</keyword>
<feature type="region of interest" description="Disordered" evidence="1">
    <location>
        <begin position="1"/>
        <end position="55"/>
    </location>
</feature>
<dbReference type="EMBL" id="JAHXZN010000005">
    <property type="protein sequence ID" value="MBW6532084.1"/>
    <property type="molecule type" value="Genomic_DNA"/>
</dbReference>
<evidence type="ECO:0000313" key="3">
    <source>
        <dbReference type="EMBL" id="MBW6532084.1"/>
    </source>
</evidence>
<gene>
    <name evidence="3" type="ORF">KZ820_15185</name>
</gene>
<evidence type="ECO:0008006" key="5">
    <source>
        <dbReference type="Google" id="ProtNLM"/>
    </source>
</evidence>
<keyword evidence="2" id="KW-0472">Membrane</keyword>
<feature type="transmembrane region" description="Helical" evidence="2">
    <location>
        <begin position="96"/>
        <end position="117"/>
    </location>
</feature>
<evidence type="ECO:0000256" key="1">
    <source>
        <dbReference type="SAM" id="MobiDB-lite"/>
    </source>
</evidence>
<name>A0ABS7BRP6_9SPHN</name>
<accession>A0ABS7BRP6</accession>
<evidence type="ECO:0000256" key="2">
    <source>
        <dbReference type="SAM" id="Phobius"/>
    </source>
</evidence>
<protein>
    <recommendedName>
        <fullName evidence="5">ATPase</fullName>
    </recommendedName>
</protein>
<proteinExistence type="predicted"/>
<evidence type="ECO:0000313" key="4">
    <source>
        <dbReference type="Proteomes" id="UP000759103"/>
    </source>
</evidence>
<dbReference type="Proteomes" id="UP000759103">
    <property type="component" value="Unassembled WGS sequence"/>
</dbReference>
<organism evidence="3 4">
    <name type="scientific">Sphingomonas citri</name>
    <dbReference type="NCBI Taxonomy" id="2862499"/>
    <lineage>
        <taxon>Bacteria</taxon>
        <taxon>Pseudomonadati</taxon>
        <taxon>Pseudomonadota</taxon>
        <taxon>Alphaproteobacteria</taxon>
        <taxon>Sphingomonadales</taxon>
        <taxon>Sphingomonadaceae</taxon>
        <taxon>Sphingomonas</taxon>
    </lineage>
</organism>